<name>A0ABP7H981_9FLAO</name>
<feature type="domain" description="Glycosyltransferase 2-like" evidence="1">
    <location>
        <begin position="5"/>
        <end position="166"/>
    </location>
</feature>
<dbReference type="InterPro" id="IPR001173">
    <property type="entry name" value="Glyco_trans_2-like"/>
</dbReference>
<dbReference type="RefSeq" id="WP_344729694.1">
    <property type="nucleotide sequence ID" value="NZ_BAABBI010000002.1"/>
</dbReference>
<evidence type="ECO:0000313" key="3">
    <source>
        <dbReference type="Proteomes" id="UP001501456"/>
    </source>
</evidence>
<dbReference type="Proteomes" id="UP001501456">
    <property type="component" value="Unassembled WGS sequence"/>
</dbReference>
<dbReference type="EMBL" id="BAABBI010000002">
    <property type="protein sequence ID" value="GAA3786034.1"/>
    <property type="molecule type" value="Genomic_DNA"/>
</dbReference>
<keyword evidence="3" id="KW-1185">Reference proteome</keyword>
<reference evidence="3" key="1">
    <citation type="journal article" date="2019" name="Int. J. Syst. Evol. Microbiol.">
        <title>The Global Catalogue of Microorganisms (GCM) 10K type strain sequencing project: providing services to taxonomists for standard genome sequencing and annotation.</title>
        <authorList>
            <consortium name="The Broad Institute Genomics Platform"/>
            <consortium name="The Broad Institute Genome Sequencing Center for Infectious Disease"/>
            <person name="Wu L."/>
            <person name="Ma J."/>
        </authorList>
    </citation>
    <scope>NUCLEOTIDE SEQUENCE [LARGE SCALE GENOMIC DNA]</scope>
    <source>
        <strain evidence="3">JCM 17525</strain>
    </source>
</reference>
<protein>
    <recommendedName>
        <fullName evidence="1">Glycosyltransferase 2-like domain-containing protein</fullName>
    </recommendedName>
</protein>
<dbReference type="SUPFAM" id="SSF53448">
    <property type="entry name" value="Nucleotide-diphospho-sugar transferases"/>
    <property type="match status" value="1"/>
</dbReference>
<dbReference type="InterPro" id="IPR029044">
    <property type="entry name" value="Nucleotide-diphossugar_trans"/>
</dbReference>
<dbReference type="PANTHER" id="PTHR22916">
    <property type="entry name" value="GLYCOSYLTRANSFERASE"/>
    <property type="match status" value="1"/>
</dbReference>
<evidence type="ECO:0000313" key="2">
    <source>
        <dbReference type="EMBL" id="GAA3786034.1"/>
    </source>
</evidence>
<dbReference type="Pfam" id="PF00535">
    <property type="entry name" value="Glycos_transf_2"/>
    <property type="match status" value="1"/>
</dbReference>
<dbReference type="CDD" id="cd04196">
    <property type="entry name" value="GT_2_like_d"/>
    <property type="match status" value="1"/>
</dbReference>
<sequence length="297" mass="34494">MKLVSIVVCTYNGSKYIETQIQSLLEQTYSNIEIIIADDSSTDNTVSIVTNLAKNHNNLSVHSFKENLGYIKNFERGILLANGDYIALCDQDDWWHPTKIEKLVANISDYDIIYCNSEFTNALLEPNGNSFSKSKNMITSKNPLNFVIENCVSGHASIIKKELIEKSLPFPDQVPHDWWLTFIATLNNGVTYYDEALVKYRFHDNNVIVSKKNKVDKKAKKIERRHRVKTFYEVIPENNKNKKILKTINNSFKSFSIINNIKRAYIFLKHREDLLAILKKSDFKKRVFAYTMFFKLK</sequence>
<gene>
    <name evidence="2" type="ORF">GCM10022271_18300</name>
</gene>
<comment type="caution">
    <text evidence="2">The sequence shown here is derived from an EMBL/GenBank/DDBJ whole genome shotgun (WGS) entry which is preliminary data.</text>
</comment>
<dbReference type="PANTHER" id="PTHR22916:SF3">
    <property type="entry name" value="UDP-GLCNAC:BETAGAL BETA-1,3-N-ACETYLGLUCOSAMINYLTRANSFERASE-LIKE PROTEIN 1"/>
    <property type="match status" value="1"/>
</dbReference>
<dbReference type="Gene3D" id="3.90.550.10">
    <property type="entry name" value="Spore Coat Polysaccharide Biosynthesis Protein SpsA, Chain A"/>
    <property type="match status" value="1"/>
</dbReference>
<accession>A0ABP7H981</accession>
<proteinExistence type="predicted"/>
<organism evidence="2 3">
    <name type="scientific">Corallibacter vietnamensis</name>
    <dbReference type="NCBI Taxonomy" id="904130"/>
    <lineage>
        <taxon>Bacteria</taxon>
        <taxon>Pseudomonadati</taxon>
        <taxon>Bacteroidota</taxon>
        <taxon>Flavobacteriia</taxon>
        <taxon>Flavobacteriales</taxon>
        <taxon>Flavobacteriaceae</taxon>
        <taxon>Corallibacter</taxon>
    </lineage>
</organism>
<evidence type="ECO:0000259" key="1">
    <source>
        <dbReference type="Pfam" id="PF00535"/>
    </source>
</evidence>